<organism evidence="1 2">
    <name type="scientific">Chitinophaga dinghuensis</name>
    <dbReference type="NCBI Taxonomy" id="1539050"/>
    <lineage>
        <taxon>Bacteria</taxon>
        <taxon>Pseudomonadati</taxon>
        <taxon>Bacteroidota</taxon>
        <taxon>Chitinophagia</taxon>
        <taxon>Chitinophagales</taxon>
        <taxon>Chitinophagaceae</taxon>
        <taxon>Chitinophaga</taxon>
    </lineage>
</organism>
<dbReference type="EMBL" id="QLMA01000003">
    <property type="protein sequence ID" value="RAJ83119.1"/>
    <property type="molecule type" value="Genomic_DNA"/>
</dbReference>
<reference evidence="1 2" key="1">
    <citation type="submission" date="2018-06" db="EMBL/GenBank/DDBJ databases">
        <title>Genomic Encyclopedia of Archaeal and Bacterial Type Strains, Phase II (KMG-II): from individual species to whole genera.</title>
        <authorList>
            <person name="Goeker M."/>
        </authorList>
    </citation>
    <scope>NUCLEOTIDE SEQUENCE [LARGE SCALE GENOMIC DNA]</scope>
    <source>
        <strain evidence="1 2">DSM 29821</strain>
    </source>
</reference>
<dbReference type="Proteomes" id="UP000249819">
    <property type="component" value="Unassembled WGS sequence"/>
</dbReference>
<evidence type="ECO:0000313" key="1">
    <source>
        <dbReference type="EMBL" id="RAJ83119.1"/>
    </source>
</evidence>
<comment type="caution">
    <text evidence="1">The sequence shown here is derived from an EMBL/GenBank/DDBJ whole genome shotgun (WGS) entry which is preliminary data.</text>
</comment>
<dbReference type="AlphaFoldDB" id="A0A327W1L4"/>
<proteinExistence type="predicted"/>
<evidence type="ECO:0000313" key="2">
    <source>
        <dbReference type="Proteomes" id="UP000249819"/>
    </source>
</evidence>
<sequence>MKSAESIYSSKLQMNQEMINSNYEGLNTI</sequence>
<keyword evidence="2" id="KW-1185">Reference proteome</keyword>
<name>A0A327W1L4_9BACT</name>
<gene>
    <name evidence="1" type="ORF">CLV59_10376</name>
</gene>
<accession>A0A327W1L4</accession>
<protein>
    <submittedName>
        <fullName evidence="1">Uncharacterized protein</fullName>
    </submittedName>
</protein>